<gene>
    <name evidence="6" type="primary">AVEN_31205_1</name>
    <name evidence="6" type="ORF">CDAR_598411</name>
</gene>
<comment type="subcellular location">
    <subcellularLocation>
        <location evidence="1">Nucleus</location>
    </subcellularLocation>
</comment>
<dbReference type="EMBL" id="BPLQ01004659">
    <property type="protein sequence ID" value="GIY09606.1"/>
    <property type="molecule type" value="Genomic_DNA"/>
</dbReference>
<dbReference type="InterPro" id="IPR011520">
    <property type="entry name" value="Vg_fam"/>
</dbReference>
<accession>A0AAV4QMN8</accession>
<dbReference type="GO" id="GO:0006355">
    <property type="term" value="P:regulation of DNA-templated transcription"/>
    <property type="evidence" value="ECO:0007669"/>
    <property type="project" value="InterPro"/>
</dbReference>
<dbReference type="InterPro" id="IPR006627">
    <property type="entry name" value="TDU_repeat"/>
</dbReference>
<dbReference type="SMART" id="SM00711">
    <property type="entry name" value="TDU"/>
    <property type="match status" value="1"/>
</dbReference>
<proteinExistence type="predicted"/>
<feature type="region of interest" description="Disordered" evidence="5">
    <location>
        <begin position="79"/>
        <end position="101"/>
    </location>
</feature>
<evidence type="ECO:0000256" key="4">
    <source>
        <dbReference type="ARBA" id="ARBA00023242"/>
    </source>
</evidence>
<keyword evidence="4" id="KW-0539">Nucleus</keyword>
<keyword evidence="2" id="KW-0805">Transcription regulation</keyword>
<dbReference type="PANTHER" id="PTHR15950">
    <property type="entry name" value="TRANSCRIPTION COFACTOR VESTIGIAL-LIKE PROTEIN"/>
    <property type="match status" value="1"/>
</dbReference>
<protein>
    <recommendedName>
        <fullName evidence="8">Vestigial</fullName>
    </recommendedName>
</protein>
<dbReference type="PANTHER" id="PTHR15950:SF15">
    <property type="entry name" value="PROTEIN VESTIGIAL"/>
    <property type="match status" value="1"/>
</dbReference>
<keyword evidence="7" id="KW-1185">Reference proteome</keyword>
<keyword evidence="3" id="KW-0804">Transcription</keyword>
<evidence type="ECO:0000256" key="2">
    <source>
        <dbReference type="ARBA" id="ARBA00023015"/>
    </source>
</evidence>
<sequence>MFHRVHSGIPFMELFSHGQWRDSYSIRTSGRRWPCEMREEWAVSFRVAPDLQRKKGVGELSSKKVTLVEREGGTVSTTGAVMAHHPPLGGGQWSRLKSRDGRRCRPRDKILPTNGNLLTILGRDGAIDKFAPAVKVPEGSSPSPSAAEGGEKAEAQYLSANCVLFTYYSGDISSVVDEHFARALSQAAAQPDPKGAPAPPHPPKGELLCSFPLFKVLRFEILVILTIYHRNT</sequence>
<reference evidence="6 7" key="1">
    <citation type="submission" date="2021-06" db="EMBL/GenBank/DDBJ databases">
        <title>Caerostris darwini draft genome.</title>
        <authorList>
            <person name="Kono N."/>
            <person name="Arakawa K."/>
        </authorList>
    </citation>
    <scope>NUCLEOTIDE SEQUENCE [LARGE SCALE GENOMIC DNA]</scope>
</reference>
<dbReference type="Proteomes" id="UP001054837">
    <property type="component" value="Unassembled WGS sequence"/>
</dbReference>
<evidence type="ECO:0000256" key="3">
    <source>
        <dbReference type="ARBA" id="ARBA00023163"/>
    </source>
</evidence>
<evidence type="ECO:0000256" key="1">
    <source>
        <dbReference type="ARBA" id="ARBA00004123"/>
    </source>
</evidence>
<evidence type="ECO:0000313" key="7">
    <source>
        <dbReference type="Proteomes" id="UP001054837"/>
    </source>
</evidence>
<name>A0AAV4QMN8_9ARAC</name>
<dbReference type="AlphaFoldDB" id="A0AAV4QMN8"/>
<dbReference type="GO" id="GO:0005634">
    <property type="term" value="C:nucleus"/>
    <property type="evidence" value="ECO:0007669"/>
    <property type="project" value="UniProtKB-SubCell"/>
</dbReference>
<comment type="caution">
    <text evidence="6">The sequence shown here is derived from an EMBL/GenBank/DDBJ whole genome shotgun (WGS) entry which is preliminary data.</text>
</comment>
<organism evidence="6 7">
    <name type="scientific">Caerostris darwini</name>
    <dbReference type="NCBI Taxonomy" id="1538125"/>
    <lineage>
        <taxon>Eukaryota</taxon>
        <taxon>Metazoa</taxon>
        <taxon>Ecdysozoa</taxon>
        <taxon>Arthropoda</taxon>
        <taxon>Chelicerata</taxon>
        <taxon>Arachnida</taxon>
        <taxon>Araneae</taxon>
        <taxon>Araneomorphae</taxon>
        <taxon>Entelegynae</taxon>
        <taxon>Araneoidea</taxon>
        <taxon>Araneidae</taxon>
        <taxon>Caerostris</taxon>
    </lineage>
</organism>
<evidence type="ECO:0008006" key="8">
    <source>
        <dbReference type="Google" id="ProtNLM"/>
    </source>
</evidence>
<dbReference type="Pfam" id="PF07545">
    <property type="entry name" value="Vg_Tdu"/>
    <property type="match status" value="1"/>
</dbReference>
<evidence type="ECO:0000313" key="6">
    <source>
        <dbReference type="EMBL" id="GIY09606.1"/>
    </source>
</evidence>
<evidence type="ECO:0000256" key="5">
    <source>
        <dbReference type="SAM" id="MobiDB-lite"/>
    </source>
</evidence>